<feature type="region of interest" description="Disordered" evidence="3">
    <location>
        <begin position="952"/>
        <end position="982"/>
    </location>
</feature>
<keyword evidence="1" id="KW-0677">Repeat</keyword>
<evidence type="ECO:0000256" key="1">
    <source>
        <dbReference type="ARBA" id="ARBA00022737"/>
    </source>
</evidence>
<dbReference type="SUPFAM" id="SSF48403">
    <property type="entry name" value="Ankyrin repeat"/>
    <property type="match status" value="1"/>
</dbReference>
<dbReference type="InterPro" id="IPR002110">
    <property type="entry name" value="Ankyrin_rpt"/>
</dbReference>
<feature type="compositionally biased region" description="Acidic residues" evidence="3">
    <location>
        <begin position="316"/>
        <end position="331"/>
    </location>
</feature>
<feature type="region of interest" description="Disordered" evidence="3">
    <location>
        <begin position="742"/>
        <end position="911"/>
    </location>
</feature>
<feature type="compositionally biased region" description="Low complexity" evidence="3">
    <location>
        <begin position="816"/>
        <end position="832"/>
    </location>
</feature>
<feature type="region of interest" description="Disordered" evidence="3">
    <location>
        <begin position="367"/>
        <end position="420"/>
    </location>
</feature>
<dbReference type="PANTHER" id="PTHR24198:SF165">
    <property type="entry name" value="ANKYRIN REPEAT-CONTAINING PROTEIN-RELATED"/>
    <property type="match status" value="1"/>
</dbReference>
<organism evidence="4 5">
    <name type="scientific">Paramuricea clavata</name>
    <name type="common">Red gorgonian</name>
    <name type="synonym">Violescent sea-whip</name>
    <dbReference type="NCBI Taxonomy" id="317549"/>
    <lineage>
        <taxon>Eukaryota</taxon>
        <taxon>Metazoa</taxon>
        <taxon>Cnidaria</taxon>
        <taxon>Anthozoa</taxon>
        <taxon>Octocorallia</taxon>
        <taxon>Malacalcyonacea</taxon>
        <taxon>Plexauridae</taxon>
        <taxon>Paramuricea</taxon>
    </lineage>
</organism>
<dbReference type="Pfam" id="PF13857">
    <property type="entry name" value="Ank_5"/>
    <property type="match status" value="1"/>
</dbReference>
<feature type="compositionally biased region" description="Polar residues" evidence="3">
    <location>
        <begin position="775"/>
        <end position="794"/>
    </location>
</feature>
<feature type="compositionally biased region" description="Polar residues" evidence="3">
    <location>
        <begin position="584"/>
        <end position="593"/>
    </location>
</feature>
<dbReference type="OrthoDB" id="5951120at2759"/>
<sequence>MVSPESFVIHRQCTPFCEGRCKYAGQHHKILVAVINCVDERGYNKFTRTITRFMKKGWKIDDPIEDPDPEFRYPLVHWATVLGNAMVLKWCVEQGLDLNKRWGQRSETALHRLMVCGYSALRENSGNILKTFKKLVKLLKVLLQSKDDNKDLPIHVAAKVLVERPLTSDSRFDRIYTEMLKILVRITCELDMGLLNYRNIDGNTVMHIVAQHDKGAEILQLLIENGADCDLPNSEGLKPIDIARAKDATDIIGVLSKDDEDQNSSKNEDDLALEEIGDIDIIYIESDDDLDKSNNNDDKDEQYIRNLLERVKSEPDDGNDVDDTNDVDDPDWNGTDLDASTSNDTLFTMDEDSYDIDIPFGSLNEARSTLRRNDSPLDGNSEKTSSNRKRKFSDKGTVQEPKAKKPKAPNVQGKESKAVSPKLEIQLNMPKFKSLKRKIRQEATRVEKAAKSLFPINSSPDLTTQTPNEEILQTKTRSLSPYQEEPTLVTGILTKHVHSDSEVVGNTLATVVEKSNQESKSGLSSSAIAGALPGMCTDEQGEVQDEFMNDLSRVKEPLTTSKAAKHMFPSPDLTAKIPHDEIPQSRTLSSSQEEFVPQTPADSQLSFSSSDEIQCAWQRLRGKITGRGSLKGNLSQLGELFYNLKPVGTRIERPVGTSTPTAVAIEQDSSSTSPSTSDSSIPGPLSIEQHLSSSSVLSMEQHGTSPSPVLMEQLQSNRSSPSPPTDQHRSKKRIEDVITNLRERQQAGIRNTTSRRESCESLSSSENNSIEGQAKNKQSDSITEQKATTKTSLQIPAAKNDLTSADGSDSTLEQQTGVESKSSSGSSTPVTSNDEMNGERVLPPPEQHLGKSTEVSQVPNSNVAFKKEVDDSKCSGKLDGVLATGQTQPTTGTSVDSHAGDSEMKQTAASDHINNIVGDKLKKRPRIPRNALPTQVQAGSYRAMIPVGAFTSTNTSEKPADGASTSTGTSGNGSGNGGDIYQQLSSLTGEVEKLCKEVSNAPPSAHASISSNSTNSSYDPLFNVIDKFCEEVYGISRGPERNRETRGETPKQAEDSGQSNVSQQQGVVDSTPSRKCEMASTPSQVQDQATVPTRIQSTVKSQVQAEVDVTVKIKQEPGLEYSNTQNHGQMMAITHGQILGTPTSQTQGVQGQTQAASQVPIHTTQVVSTQIQPTAIPVQSQVPSLVTQQPLQTTITVQSQ</sequence>
<dbReference type="SMART" id="SM00248">
    <property type="entry name" value="ANK"/>
    <property type="match status" value="3"/>
</dbReference>
<dbReference type="Gene3D" id="1.25.40.20">
    <property type="entry name" value="Ankyrin repeat-containing domain"/>
    <property type="match status" value="1"/>
</dbReference>
<feature type="non-terminal residue" evidence="4">
    <location>
        <position position="1200"/>
    </location>
</feature>
<evidence type="ECO:0000313" key="5">
    <source>
        <dbReference type="Proteomes" id="UP001152795"/>
    </source>
</evidence>
<name>A0A6S7JUP1_PARCT</name>
<reference evidence="4" key="1">
    <citation type="submission" date="2020-04" db="EMBL/GenBank/DDBJ databases">
        <authorList>
            <person name="Alioto T."/>
            <person name="Alioto T."/>
            <person name="Gomez Garrido J."/>
        </authorList>
    </citation>
    <scope>NUCLEOTIDE SEQUENCE</scope>
    <source>
        <strain evidence="4">A484AB</strain>
    </source>
</reference>
<dbReference type="PROSITE" id="PS50088">
    <property type="entry name" value="ANK_REPEAT"/>
    <property type="match status" value="1"/>
</dbReference>
<feature type="compositionally biased region" description="Low complexity" evidence="3">
    <location>
        <begin position="668"/>
        <end position="680"/>
    </location>
</feature>
<proteinExistence type="predicted"/>
<dbReference type="Proteomes" id="UP001152795">
    <property type="component" value="Unassembled WGS sequence"/>
</dbReference>
<feature type="compositionally biased region" description="Polar residues" evidence="3">
    <location>
        <begin position="801"/>
        <end position="815"/>
    </location>
</feature>
<feature type="region of interest" description="Disordered" evidence="3">
    <location>
        <begin position="309"/>
        <end position="344"/>
    </location>
</feature>
<feature type="compositionally biased region" description="Low complexity" evidence="3">
    <location>
        <begin position="1055"/>
        <end position="1070"/>
    </location>
</feature>
<dbReference type="PANTHER" id="PTHR24198">
    <property type="entry name" value="ANKYRIN REPEAT AND PROTEIN KINASE DOMAIN-CONTAINING PROTEIN"/>
    <property type="match status" value="1"/>
</dbReference>
<gene>
    <name evidence="4" type="ORF">PACLA_8A036699</name>
</gene>
<feature type="compositionally biased region" description="Polar residues" evidence="3">
    <location>
        <begin position="1080"/>
        <end position="1091"/>
    </location>
</feature>
<feature type="non-terminal residue" evidence="4">
    <location>
        <position position="1"/>
    </location>
</feature>
<dbReference type="InterPro" id="IPR036770">
    <property type="entry name" value="Ankyrin_rpt-contain_sf"/>
</dbReference>
<dbReference type="AlphaFoldDB" id="A0A6S7JUP1"/>
<dbReference type="EMBL" id="CACRXK020022125">
    <property type="protein sequence ID" value="CAB4036516.1"/>
    <property type="molecule type" value="Genomic_DNA"/>
</dbReference>
<protein>
    <submittedName>
        <fullName evidence="4">Transcription factor MBP1</fullName>
    </submittedName>
</protein>
<dbReference type="PROSITE" id="PS50297">
    <property type="entry name" value="ANK_REP_REGION"/>
    <property type="match status" value="1"/>
</dbReference>
<feature type="region of interest" description="Disordered" evidence="3">
    <location>
        <begin position="584"/>
        <end position="608"/>
    </location>
</feature>
<keyword evidence="5" id="KW-1185">Reference proteome</keyword>
<evidence type="ECO:0000313" key="4">
    <source>
        <dbReference type="EMBL" id="CAB4036516.1"/>
    </source>
</evidence>
<accession>A0A6S7JUP1</accession>
<feature type="region of interest" description="Disordered" evidence="3">
    <location>
        <begin position="664"/>
        <end position="687"/>
    </location>
</feature>
<comment type="caution">
    <text evidence="4">The sequence shown here is derived from an EMBL/GenBank/DDBJ whole genome shotgun (WGS) entry which is preliminary data.</text>
</comment>
<feature type="compositionally biased region" description="Low complexity" evidence="3">
    <location>
        <begin position="760"/>
        <end position="771"/>
    </location>
</feature>
<keyword evidence="2" id="KW-0040">ANK repeat</keyword>
<feature type="compositionally biased region" description="Basic and acidic residues" evidence="3">
    <location>
        <begin position="865"/>
        <end position="876"/>
    </location>
</feature>
<feature type="compositionally biased region" description="Polar residues" evidence="3">
    <location>
        <begin position="853"/>
        <end position="863"/>
    </location>
</feature>
<feature type="compositionally biased region" description="Basic and acidic residues" evidence="3">
    <location>
        <begin position="1038"/>
        <end position="1054"/>
    </location>
</feature>
<feature type="region of interest" description="Disordered" evidence="3">
    <location>
        <begin position="1036"/>
        <end position="1091"/>
    </location>
</feature>
<feature type="compositionally biased region" description="Polar residues" evidence="3">
    <location>
        <begin position="884"/>
        <end position="896"/>
    </location>
</feature>
<evidence type="ECO:0000256" key="3">
    <source>
        <dbReference type="SAM" id="MobiDB-lite"/>
    </source>
</evidence>
<evidence type="ECO:0000256" key="2">
    <source>
        <dbReference type="ARBA" id="ARBA00023043"/>
    </source>
</evidence>